<dbReference type="Proteomes" id="UP000199657">
    <property type="component" value="Unassembled WGS sequence"/>
</dbReference>
<evidence type="ECO:0000313" key="7">
    <source>
        <dbReference type="EMBL" id="SEP06345.1"/>
    </source>
</evidence>
<dbReference type="OrthoDB" id="3181400at2"/>
<evidence type="ECO:0000259" key="6">
    <source>
        <dbReference type="Pfam" id="PF00881"/>
    </source>
</evidence>
<dbReference type="EMBL" id="FOEG01000008">
    <property type="protein sequence ID" value="SEP06345.1"/>
    <property type="molecule type" value="Genomic_DNA"/>
</dbReference>
<dbReference type="SUPFAM" id="SSF55469">
    <property type="entry name" value="FMN-dependent nitroreductase-like"/>
    <property type="match status" value="1"/>
</dbReference>
<dbReference type="GO" id="GO:0016491">
    <property type="term" value="F:oxidoreductase activity"/>
    <property type="evidence" value="ECO:0007669"/>
    <property type="project" value="UniProtKB-UniRule"/>
</dbReference>
<dbReference type="CDD" id="cd02146">
    <property type="entry name" value="NfsA-like"/>
    <property type="match status" value="1"/>
</dbReference>
<dbReference type="PANTHER" id="PTHR43425">
    <property type="entry name" value="OXYGEN-INSENSITIVE NADPH NITROREDUCTASE"/>
    <property type="match status" value="1"/>
</dbReference>
<dbReference type="PANTHER" id="PTHR43425:SF2">
    <property type="entry name" value="OXYGEN-INSENSITIVE NADPH NITROREDUCTASE"/>
    <property type="match status" value="1"/>
</dbReference>
<dbReference type="Pfam" id="PF00881">
    <property type="entry name" value="Nitroreductase"/>
    <property type="match status" value="1"/>
</dbReference>
<comment type="similarity">
    <text evidence="1 5">Belongs to the flavin oxidoreductase frp family.</text>
</comment>
<dbReference type="AlphaFoldDB" id="A0A1H8UT11"/>
<accession>A0A1H8UT11</accession>
<feature type="domain" description="Nitroreductase" evidence="6">
    <location>
        <begin position="9"/>
        <end position="164"/>
    </location>
</feature>
<evidence type="ECO:0000256" key="4">
    <source>
        <dbReference type="ARBA" id="ARBA00023002"/>
    </source>
</evidence>
<dbReference type="InterPro" id="IPR000415">
    <property type="entry name" value="Nitroreductase-like"/>
</dbReference>
<keyword evidence="8" id="KW-1185">Reference proteome</keyword>
<evidence type="ECO:0000256" key="2">
    <source>
        <dbReference type="ARBA" id="ARBA00022630"/>
    </source>
</evidence>
<keyword evidence="3 5" id="KW-0288">FMN</keyword>
<gene>
    <name evidence="7" type="ORF">SAMN04488052_10836</name>
</gene>
<dbReference type="RefSeq" id="WP_091645270.1">
    <property type="nucleotide sequence ID" value="NZ_FOEG01000008.1"/>
</dbReference>
<evidence type="ECO:0000256" key="5">
    <source>
        <dbReference type="PIRNR" id="PIRNR005426"/>
    </source>
</evidence>
<evidence type="ECO:0000256" key="1">
    <source>
        <dbReference type="ARBA" id="ARBA00008366"/>
    </source>
</evidence>
<dbReference type="PIRSF" id="PIRSF005426">
    <property type="entry name" value="Frp"/>
    <property type="match status" value="1"/>
</dbReference>
<protein>
    <submittedName>
        <fullName evidence="7">Nitroreductase</fullName>
    </submittedName>
</protein>
<dbReference type="NCBIfam" id="NF008033">
    <property type="entry name" value="PRK10765.1"/>
    <property type="match status" value="1"/>
</dbReference>
<keyword evidence="4 5" id="KW-0560">Oxidoreductase</keyword>
<evidence type="ECO:0000313" key="8">
    <source>
        <dbReference type="Proteomes" id="UP000199657"/>
    </source>
</evidence>
<sequence length="246" mass="27344">MNSVIELLQSHRSIRKFEDRPIDEALFRELLRAGQSAATSSHVQATSVIRVRDAGKREAIAELAGGQPYVASCAEFLVFCADMKRVFDACDRNGVEGVQQGMTEQFIIATVDTALFAQNVAVAAESADLGICYIGGVRNNPAQISEILELPEHVYPVFGFCIGYPEQDPEVKPRLPLEVIVKEDTYSDDGDAEAIAAFDQTMNAYYRSRNSNVKDATWSDQIGVLFTQKSRPHMRDFLKQRGFPMK</sequence>
<proteinExistence type="inferred from homology"/>
<dbReference type="STRING" id="406100.SAMN04488052_10836"/>
<keyword evidence="2 5" id="KW-0285">Flavoprotein</keyword>
<dbReference type="InterPro" id="IPR029479">
    <property type="entry name" value="Nitroreductase"/>
</dbReference>
<reference evidence="7 8" key="1">
    <citation type="submission" date="2016-10" db="EMBL/GenBank/DDBJ databases">
        <authorList>
            <person name="de Groot N.N."/>
        </authorList>
    </citation>
    <scope>NUCLEOTIDE SEQUENCE [LARGE SCALE GENOMIC DNA]</scope>
    <source>
        <strain evidence="7 8">CGMCC 1.6291</strain>
    </source>
</reference>
<dbReference type="Gene3D" id="3.40.109.10">
    <property type="entry name" value="NADH Oxidase"/>
    <property type="match status" value="1"/>
</dbReference>
<dbReference type="InterPro" id="IPR016446">
    <property type="entry name" value="Flavin_OxRdtase_Frp"/>
</dbReference>
<evidence type="ECO:0000256" key="3">
    <source>
        <dbReference type="ARBA" id="ARBA00022643"/>
    </source>
</evidence>
<organism evidence="7 8">
    <name type="scientific">Aquisalimonas asiatica</name>
    <dbReference type="NCBI Taxonomy" id="406100"/>
    <lineage>
        <taxon>Bacteria</taxon>
        <taxon>Pseudomonadati</taxon>
        <taxon>Pseudomonadota</taxon>
        <taxon>Gammaproteobacteria</taxon>
        <taxon>Chromatiales</taxon>
        <taxon>Ectothiorhodospiraceae</taxon>
        <taxon>Aquisalimonas</taxon>
    </lineage>
</organism>
<name>A0A1H8UT11_9GAMM</name>
<keyword evidence="5" id="KW-0521">NADP</keyword>